<keyword evidence="3" id="KW-1185">Reference proteome</keyword>
<dbReference type="PANTHER" id="PTHR43157">
    <property type="entry name" value="PHOSPHATIDYLINOSITOL-GLYCAN BIOSYNTHESIS CLASS F PROTEIN-RELATED"/>
    <property type="match status" value="1"/>
</dbReference>
<evidence type="ECO:0000313" key="2">
    <source>
        <dbReference type="EMBL" id="TDO44564.1"/>
    </source>
</evidence>
<dbReference type="InterPro" id="IPR002347">
    <property type="entry name" value="SDR_fam"/>
</dbReference>
<comment type="caution">
    <text evidence="2">The sequence shown here is derived from an EMBL/GenBank/DDBJ whole genome shotgun (WGS) entry which is preliminary data.</text>
</comment>
<dbReference type="Proteomes" id="UP000295388">
    <property type="component" value="Unassembled WGS sequence"/>
</dbReference>
<evidence type="ECO:0000256" key="1">
    <source>
        <dbReference type="ARBA" id="ARBA00023002"/>
    </source>
</evidence>
<proteinExistence type="predicted"/>
<dbReference type="Gene3D" id="3.40.50.720">
    <property type="entry name" value="NAD(P)-binding Rossmann-like Domain"/>
    <property type="match status" value="1"/>
</dbReference>
<keyword evidence="1" id="KW-0560">Oxidoreductase</keyword>
<protein>
    <submittedName>
        <fullName evidence="2">NAD(P)-dependent dehydrogenase (Short-subunit alcohol dehydrogenase family)</fullName>
    </submittedName>
</protein>
<organism evidence="2 3">
    <name type="scientific">Kribbella caucasensis</name>
    <dbReference type="NCBI Taxonomy" id="2512215"/>
    <lineage>
        <taxon>Bacteria</taxon>
        <taxon>Bacillati</taxon>
        <taxon>Actinomycetota</taxon>
        <taxon>Actinomycetes</taxon>
        <taxon>Propionibacteriales</taxon>
        <taxon>Kribbellaceae</taxon>
        <taxon>Kribbella</taxon>
    </lineage>
</organism>
<gene>
    <name evidence="2" type="ORF">EV643_11564</name>
</gene>
<dbReference type="GO" id="GO:0016491">
    <property type="term" value="F:oxidoreductase activity"/>
    <property type="evidence" value="ECO:0007669"/>
    <property type="project" value="UniProtKB-KW"/>
</dbReference>
<reference evidence="2 3" key="1">
    <citation type="submission" date="2019-03" db="EMBL/GenBank/DDBJ databases">
        <title>Genomic Encyclopedia of Type Strains, Phase III (KMG-III): the genomes of soil and plant-associated and newly described type strains.</title>
        <authorList>
            <person name="Whitman W."/>
        </authorList>
    </citation>
    <scope>NUCLEOTIDE SEQUENCE [LARGE SCALE GENOMIC DNA]</scope>
    <source>
        <strain evidence="2 3">VKM Ac-2527</strain>
    </source>
</reference>
<sequence>MAALAVLADDYDLCARDYCGRMTWRTADIPDLTGRRALVTGATSGLGYQTALELLKHGAEVLIAARNPVKAATVADELAAAGPRPEVVDLDLADLDSVEKAAKTVAENHDRLDLLVNNADVMATPYLATAQGFELQLGTNHLGHFALTARLMPLLEKAPEPRVVTVSSFMHKTVRGLDQGDFRAAKGYRKWEAYSKSKLANLLFMAELDRRAKAARSPLVSVGAHPGYASTHLQTHGPELAGNAFEARMWGGINRLVAQSAAAGAWPSLYAATLPALPSGSYVGRGFFEFRGAPKIVRPAGPARDPELARRLWAWSVEATGVDAF</sequence>
<dbReference type="NCBIfam" id="NF004846">
    <property type="entry name" value="PRK06197.1"/>
    <property type="match status" value="1"/>
</dbReference>
<name>A0A4R6K858_9ACTN</name>
<dbReference type="PANTHER" id="PTHR43157:SF31">
    <property type="entry name" value="PHOSPHATIDYLINOSITOL-GLYCAN BIOSYNTHESIS CLASS F PROTEIN"/>
    <property type="match status" value="1"/>
</dbReference>
<dbReference type="Pfam" id="PF00106">
    <property type="entry name" value="adh_short"/>
    <property type="match status" value="1"/>
</dbReference>
<dbReference type="InterPro" id="IPR036291">
    <property type="entry name" value="NAD(P)-bd_dom_sf"/>
</dbReference>
<dbReference type="CDD" id="cd05327">
    <property type="entry name" value="retinol-DH_like_SDR_c_like"/>
    <property type="match status" value="1"/>
</dbReference>
<dbReference type="SUPFAM" id="SSF51735">
    <property type="entry name" value="NAD(P)-binding Rossmann-fold domains"/>
    <property type="match status" value="1"/>
</dbReference>
<dbReference type="EMBL" id="SNWQ01000015">
    <property type="protein sequence ID" value="TDO44564.1"/>
    <property type="molecule type" value="Genomic_DNA"/>
</dbReference>
<accession>A0A4R6K858</accession>
<evidence type="ECO:0000313" key="3">
    <source>
        <dbReference type="Proteomes" id="UP000295388"/>
    </source>
</evidence>
<dbReference type="AlphaFoldDB" id="A0A4R6K858"/>
<dbReference type="PRINTS" id="PR00081">
    <property type="entry name" value="GDHRDH"/>
</dbReference>